<evidence type="ECO:0000259" key="3">
    <source>
        <dbReference type="PROSITE" id="PS51677"/>
    </source>
</evidence>
<dbReference type="CDD" id="cd10973">
    <property type="entry name" value="CE4_DAC_u4_5s"/>
    <property type="match status" value="1"/>
</dbReference>
<dbReference type="InterPro" id="IPR002509">
    <property type="entry name" value="NODB_dom"/>
</dbReference>
<dbReference type="InterPro" id="IPR051398">
    <property type="entry name" value="Polysacch_Deacetylase"/>
</dbReference>
<dbReference type="Pfam" id="PF01522">
    <property type="entry name" value="Polysacc_deac_1"/>
    <property type="match status" value="1"/>
</dbReference>
<dbReference type="RefSeq" id="WP_269125540.1">
    <property type="nucleotide sequence ID" value="NZ_JAPUBN010000016.1"/>
</dbReference>
<dbReference type="SUPFAM" id="SSF88713">
    <property type="entry name" value="Glycoside hydrolase/deacetylase"/>
    <property type="match status" value="1"/>
</dbReference>
<gene>
    <name evidence="4" type="ORF">O1D97_10945</name>
</gene>
<evidence type="ECO:0000313" key="4">
    <source>
        <dbReference type="EMBL" id="MCZ2722142.1"/>
    </source>
</evidence>
<evidence type="ECO:0000256" key="1">
    <source>
        <dbReference type="ARBA" id="ARBA00004613"/>
    </source>
</evidence>
<dbReference type="PROSITE" id="PS51677">
    <property type="entry name" value="NODB"/>
    <property type="match status" value="1"/>
</dbReference>
<proteinExistence type="predicted"/>
<evidence type="ECO:0000313" key="5">
    <source>
        <dbReference type="Proteomes" id="UP001149719"/>
    </source>
</evidence>
<dbReference type="InterPro" id="IPR011330">
    <property type="entry name" value="Glyco_hydro/deAcase_b/a-brl"/>
</dbReference>
<dbReference type="PANTHER" id="PTHR34216">
    <property type="match status" value="1"/>
</dbReference>
<name>A0ABT4JUR8_9GAMM</name>
<comment type="caution">
    <text evidence="4">The sequence shown here is derived from an EMBL/GenBank/DDBJ whole genome shotgun (WGS) entry which is preliminary data.</text>
</comment>
<protein>
    <submittedName>
        <fullName evidence="4">Polysaccharide deacetylase family protein</fullName>
    </submittedName>
</protein>
<evidence type="ECO:0000256" key="2">
    <source>
        <dbReference type="ARBA" id="ARBA00022729"/>
    </source>
</evidence>
<dbReference type="EMBL" id="JAPUBN010000016">
    <property type="protein sequence ID" value="MCZ2722142.1"/>
    <property type="molecule type" value="Genomic_DNA"/>
</dbReference>
<dbReference type="PANTHER" id="PTHR34216:SF3">
    <property type="entry name" value="POLY-BETA-1,6-N-ACETYL-D-GLUCOSAMINE N-DEACETYLASE"/>
    <property type="match status" value="1"/>
</dbReference>
<accession>A0ABT4JUR8</accession>
<feature type="domain" description="NodB homology" evidence="3">
    <location>
        <begin position="85"/>
        <end position="360"/>
    </location>
</feature>
<reference evidence="4" key="1">
    <citation type="submission" date="2022-12" db="EMBL/GenBank/DDBJ databases">
        <title>Marinomonas 15G1-11 sp. nov, isolated from marine algae.</title>
        <authorList>
            <person name="Butt M."/>
            <person name="Choi D.G."/>
            <person name="Kim J.M."/>
            <person name="Lee J.K."/>
            <person name="Baek J.H."/>
            <person name="Jeon C.O."/>
        </authorList>
    </citation>
    <scope>NUCLEOTIDE SEQUENCE</scope>
    <source>
        <strain evidence="4">15G1-11</strain>
    </source>
</reference>
<sequence>MSIVKLSAGLCIGGSILLSSYIQAEQFHLPILQYHHVGEETPFSTSVTPAQFREHLEFLENDGYQVIDLSSGIKKLRNGEGLPDKAVAITFDDAYKNIYEKGFPILKEKSFPFTVFINTDPVLHKNRNFLTWDEMREMQQYGAVMANHTMSHPYMMRHNEEESFSAWFARIKQEVLEVESLLVETLGSSPKMLAYPYGESNELIRSFLEELDIVGFGQQSGVVSSDSDFSNLPRFPASGAYAKLSTLKTKLSSVPMPLTKVDTGGDFAGEEPVSMTLSFKEGQYRTKEFTCYVSGQGKADINWLTEQKVSITAKKAFSYGRGRINCTMPVKKSTNYHWFSNVWVKPRAEEGYVVEKSEKY</sequence>
<dbReference type="Gene3D" id="3.20.20.370">
    <property type="entry name" value="Glycoside hydrolase/deacetylase"/>
    <property type="match status" value="1"/>
</dbReference>
<organism evidence="4 5">
    <name type="scientific">Marinomonas phaeophyticola</name>
    <dbReference type="NCBI Taxonomy" id="3004091"/>
    <lineage>
        <taxon>Bacteria</taxon>
        <taxon>Pseudomonadati</taxon>
        <taxon>Pseudomonadota</taxon>
        <taxon>Gammaproteobacteria</taxon>
        <taxon>Oceanospirillales</taxon>
        <taxon>Oceanospirillaceae</taxon>
        <taxon>Marinomonas</taxon>
    </lineage>
</organism>
<comment type="subcellular location">
    <subcellularLocation>
        <location evidence="1">Secreted</location>
    </subcellularLocation>
</comment>
<keyword evidence="5" id="KW-1185">Reference proteome</keyword>
<dbReference type="Proteomes" id="UP001149719">
    <property type="component" value="Unassembled WGS sequence"/>
</dbReference>
<keyword evidence="2" id="KW-0732">Signal</keyword>